<feature type="domain" description="Ketoreductase" evidence="3">
    <location>
        <begin position="10"/>
        <end position="194"/>
    </location>
</feature>
<dbReference type="Pfam" id="PF13561">
    <property type="entry name" value="adh_short_C2"/>
    <property type="match status" value="1"/>
</dbReference>
<dbReference type="SUPFAM" id="SSF51735">
    <property type="entry name" value="NAD(P)-binding Rossmann-fold domains"/>
    <property type="match status" value="1"/>
</dbReference>
<dbReference type="PANTHER" id="PTHR43296:SF2">
    <property type="entry name" value="PEROXISOMAL 2,4-DIENOYL-COA REDUCTASE [(3E)-ENOYL-COA-PRODUCING]"/>
    <property type="match status" value="1"/>
</dbReference>
<dbReference type="EMBL" id="JAVDYJ010000001">
    <property type="protein sequence ID" value="MDR7346180.1"/>
    <property type="molecule type" value="Genomic_DNA"/>
</dbReference>
<evidence type="ECO:0000259" key="3">
    <source>
        <dbReference type="SMART" id="SM00822"/>
    </source>
</evidence>
<comment type="caution">
    <text evidence="4">The sequence shown here is derived from an EMBL/GenBank/DDBJ whole genome shotgun (WGS) entry which is preliminary data.</text>
</comment>
<sequence>MLPNDTFQDRVSIVTGGGSGIGAGIALELIRLGSKVVLVGRTEEKLREVQRAGEELRPGSAAMVAPLDVRDREAVSDLIDEVVGTHGKIDHLVNSAAGNFRVAPEEMSANAWDAVVKIVQYGTWNFTQLVGQHMIERGEGGSILSIGTTGAAQGGPDTVHSASAKAAVATMSKSLAAAWGPYGIRSNILVPGLTAGTPGVDILYEEADPSHLVPLGRMGTKTELAHAATFLLSDFASYVTGAELVVDGGRGLRRQ</sequence>
<dbReference type="SMART" id="SM00822">
    <property type="entry name" value="PKS_KR"/>
    <property type="match status" value="1"/>
</dbReference>
<keyword evidence="5" id="KW-1185">Reference proteome</keyword>
<organism evidence="4 5">
    <name type="scientific">Enteractinococcus fodinae</name>
    <dbReference type="NCBI Taxonomy" id="684663"/>
    <lineage>
        <taxon>Bacteria</taxon>
        <taxon>Bacillati</taxon>
        <taxon>Actinomycetota</taxon>
        <taxon>Actinomycetes</taxon>
        <taxon>Micrococcales</taxon>
        <taxon>Micrococcaceae</taxon>
    </lineage>
</organism>
<dbReference type="PRINTS" id="PR00081">
    <property type="entry name" value="GDHRDH"/>
</dbReference>
<name>A0ABU2AXU7_9MICC</name>
<accession>A0ABU2AXU7</accession>
<dbReference type="InterPro" id="IPR036291">
    <property type="entry name" value="NAD(P)-bd_dom_sf"/>
</dbReference>
<dbReference type="Gene3D" id="3.40.50.720">
    <property type="entry name" value="NAD(P)-binding Rossmann-like Domain"/>
    <property type="match status" value="1"/>
</dbReference>
<dbReference type="RefSeq" id="WP_310170795.1">
    <property type="nucleotide sequence ID" value="NZ_BAABHE010000002.1"/>
</dbReference>
<dbReference type="InterPro" id="IPR002347">
    <property type="entry name" value="SDR_fam"/>
</dbReference>
<dbReference type="Proteomes" id="UP001183794">
    <property type="component" value="Unassembled WGS sequence"/>
</dbReference>
<evidence type="ECO:0000256" key="1">
    <source>
        <dbReference type="ARBA" id="ARBA00022857"/>
    </source>
</evidence>
<dbReference type="InterPro" id="IPR057326">
    <property type="entry name" value="KR_dom"/>
</dbReference>
<dbReference type="PANTHER" id="PTHR43296">
    <property type="entry name" value="PEROXISOMAL 2,4-DIENOYL-COA REDUCTASE"/>
    <property type="match status" value="1"/>
</dbReference>
<evidence type="ECO:0000256" key="2">
    <source>
        <dbReference type="ARBA" id="ARBA00023002"/>
    </source>
</evidence>
<reference evidence="4 5" key="1">
    <citation type="submission" date="2023-07" db="EMBL/GenBank/DDBJ databases">
        <title>Sequencing the genomes of 1000 actinobacteria strains.</title>
        <authorList>
            <person name="Klenk H.-P."/>
        </authorList>
    </citation>
    <scope>NUCLEOTIDE SEQUENCE [LARGE SCALE GENOMIC DNA]</scope>
    <source>
        <strain evidence="4 5">DSM 22966</strain>
    </source>
</reference>
<keyword evidence="1" id="KW-0521">NADP</keyword>
<gene>
    <name evidence="4" type="ORF">J2S62_000437</name>
</gene>
<protein>
    <submittedName>
        <fullName evidence="4">NAD(P)-dependent dehydrogenase (Short-subunit alcohol dehydrogenase family)</fullName>
    </submittedName>
</protein>
<dbReference type="InterPro" id="IPR045017">
    <property type="entry name" value="DECR2-like"/>
</dbReference>
<evidence type="ECO:0000313" key="5">
    <source>
        <dbReference type="Proteomes" id="UP001183794"/>
    </source>
</evidence>
<proteinExistence type="predicted"/>
<keyword evidence="2" id="KW-0560">Oxidoreductase</keyword>
<evidence type="ECO:0000313" key="4">
    <source>
        <dbReference type="EMBL" id="MDR7346180.1"/>
    </source>
</evidence>